<gene>
    <name evidence="2" type="ORF">TKK_005183</name>
</gene>
<reference evidence="2 3" key="1">
    <citation type="journal article" date="2024" name="bioRxiv">
        <title>A reference genome for Trichogramma kaykai: A tiny desert-dwelling parasitoid wasp with competing sex-ratio distorters.</title>
        <authorList>
            <person name="Culotta J."/>
            <person name="Lindsey A.R."/>
        </authorList>
    </citation>
    <scope>NUCLEOTIDE SEQUENCE [LARGE SCALE GENOMIC DNA]</scope>
    <source>
        <strain evidence="2 3">KSX58</strain>
    </source>
</reference>
<dbReference type="AlphaFoldDB" id="A0ABD2X9L4"/>
<name>A0ABD2X9L4_9HYME</name>
<accession>A0ABD2X9L4</accession>
<evidence type="ECO:0000256" key="1">
    <source>
        <dbReference type="SAM" id="MobiDB-lite"/>
    </source>
</evidence>
<feature type="compositionally biased region" description="Polar residues" evidence="1">
    <location>
        <begin position="67"/>
        <end position="84"/>
    </location>
</feature>
<dbReference type="EMBL" id="JBJJXI010000043">
    <property type="protein sequence ID" value="KAL3401836.1"/>
    <property type="molecule type" value="Genomic_DNA"/>
</dbReference>
<protein>
    <submittedName>
        <fullName evidence="2">Uncharacterized protein</fullName>
    </submittedName>
</protein>
<dbReference type="Proteomes" id="UP001627154">
    <property type="component" value="Unassembled WGS sequence"/>
</dbReference>
<comment type="caution">
    <text evidence="2">The sequence shown here is derived from an EMBL/GenBank/DDBJ whole genome shotgun (WGS) entry which is preliminary data.</text>
</comment>
<evidence type="ECO:0000313" key="2">
    <source>
        <dbReference type="EMBL" id="KAL3401836.1"/>
    </source>
</evidence>
<keyword evidence="3" id="KW-1185">Reference proteome</keyword>
<sequence>MAALTLVLSEQGLDPNQFVNLRGHLSSLSDDYRGELGTASIPNSLTDSDRSSGSSSDPRKESDSNSAYSSGINSLTSGTGEISESDEVFSNTINPVLEKFPGGNELQEEKTNERWLESAEEPLQQTMTESTEQPILVSIEQPMHELITSVKVGKKRKNKIHYLGRDLLKLDKNTQPHTWQLTSPLYGFFSPHIFGNYGCYFRFENGSSIEEYPMQKCNDCDFYSPTPYS</sequence>
<evidence type="ECO:0000313" key="3">
    <source>
        <dbReference type="Proteomes" id="UP001627154"/>
    </source>
</evidence>
<feature type="region of interest" description="Disordered" evidence="1">
    <location>
        <begin position="36"/>
        <end position="84"/>
    </location>
</feature>
<organism evidence="2 3">
    <name type="scientific">Trichogramma kaykai</name>
    <dbReference type="NCBI Taxonomy" id="54128"/>
    <lineage>
        <taxon>Eukaryota</taxon>
        <taxon>Metazoa</taxon>
        <taxon>Ecdysozoa</taxon>
        <taxon>Arthropoda</taxon>
        <taxon>Hexapoda</taxon>
        <taxon>Insecta</taxon>
        <taxon>Pterygota</taxon>
        <taxon>Neoptera</taxon>
        <taxon>Endopterygota</taxon>
        <taxon>Hymenoptera</taxon>
        <taxon>Apocrita</taxon>
        <taxon>Proctotrupomorpha</taxon>
        <taxon>Chalcidoidea</taxon>
        <taxon>Trichogrammatidae</taxon>
        <taxon>Trichogramma</taxon>
    </lineage>
</organism>
<proteinExistence type="predicted"/>